<dbReference type="PANTHER" id="PTHR48090">
    <property type="entry name" value="UNDECAPRENYL-PHOSPHATE 4-DEOXY-4-FORMAMIDO-L-ARABINOSE TRANSFERASE-RELATED"/>
    <property type="match status" value="1"/>
</dbReference>
<dbReference type="InterPro" id="IPR029044">
    <property type="entry name" value="Nucleotide-diphossugar_trans"/>
</dbReference>
<proteinExistence type="predicted"/>
<keyword evidence="1" id="KW-0812">Transmembrane</keyword>
<gene>
    <name evidence="3" type="ORF">A3J46_00755</name>
</gene>
<evidence type="ECO:0000256" key="1">
    <source>
        <dbReference type="SAM" id="Phobius"/>
    </source>
</evidence>
<dbReference type="PANTHER" id="PTHR48090:SF7">
    <property type="entry name" value="RFBJ PROTEIN"/>
    <property type="match status" value="1"/>
</dbReference>
<dbReference type="InterPro" id="IPR001173">
    <property type="entry name" value="Glyco_trans_2-like"/>
</dbReference>
<dbReference type="Pfam" id="PF00535">
    <property type="entry name" value="Glycos_transf_2"/>
    <property type="match status" value="1"/>
</dbReference>
<comment type="caution">
    <text evidence="3">The sequence shown here is derived from an EMBL/GenBank/DDBJ whole genome shotgun (WGS) entry which is preliminary data.</text>
</comment>
<feature type="transmembrane region" description="Helical" evidence="1">
    <location>
        <begin position="218"/>
        <end position="243"/>
    </location>
</feature>
<evidence type="ECO:0000313" key="4">
    <source>
        <dbReference type="Proteomes" id="UP000177167"/>
    </source>
</evidence>
<keyword evidence="1" id="KW-0472">Membrane</keyword>
<evidence type="ECO:0000313" key="3">
    <source>
        <dbReference type="EMBL" id="OGN10535.1"/>
    </source>
</evidence>
<accession>A0A1F8FBK2</accession>
<feature type="domain" description="Glycosyltransferase 2-like" evidence="2">
    <location>
        <begin position="7"/>
        <end position="163"/>
    </location>
</feature>
<feature type="transmembrane region" description="Helical" evidence="1">
    <location>
        <begin position="255"/>
        <end position="277"/>
    </location>
</feature>
<dbReference type="InterPro" id="IPR050256">
    <property type="entry name" value="Glycosyltransferase_2"/>
</dbReference>
<dbReference type="EMBL" id="MGJP01000004">
    <property type="protein sequence ID" value="OGN10535.1"/>
    <property type="molecule type" value="Genomic_DNA"/>
</dbReference>
<name>A0A1F8FBK2_9BACT</name>
<keyword evidence="1" id="KW-1133">Transmembrane helix</keyword>
<reference evidence="3 4" key="1">
    <citation type="journal article" date="2016" name="Nat. Commun.">
        <title>Thousands of microbial genomes shed light on interconnected biogeochemical processes in an aquifer system.</title>
        <authorList>
            <person name="Anantharaman K."/>
            <person name="Brown C.T."/>
            <person name="Hug L.A."/>
            <person name="Sharon I."/>
            <person name="Castelle C.J."/>
            <person name="Probst A.J."/>
            <person name="Thomas B.C."/>
            <person name="Singh A."/>
            <person name="Wilkins M.J."/>
            <person name="Karaoz U."/>
            <person name="Brodie E.L."/>
            <person name="Williams K.H."/>
            <person name="Hubbard S.S."/>
            <person name="Banfield J.F."/>
        </authorList>
    </citation>
    <scope>NUCLEOTIDE SEQUENCE [LARGE SCALE GENOMIC DNA]</scope>
</reference>
<dbReference type="AlphaFoldDB" id="A0A1F8FBK2"/>
<dbReference type="Proteomes" id="UP000177167">
    <property type="component" value="Unassembled WGS sequence"/>
</dbReference>
<organism evidence="3 4">
    <name type="scientific">Candidatus Yanofskybacteria bacterium RIFCSPHIGHO2_02_FULL_41_11</name>
    <dbReference type="NCBI Taxonomy" id="1802675"/>
    <lineage>
        <taxon>Bacteria</taxon>
        <taxon>Candidatus Yanofskyibacteriota</taxon>
    </lineage>
</organism>
<dbReference type="CDD" id="cd04179">
    <property type="entry name" value="DPM_DPG-synthase_like"/>
    <property type="match status" value="1"/>
</dbReference>
<sequence>MRGMKVSFLVPVYNEDKAGPTAVRALKIFLDKLGGVEFEIIVVNDGSSDKSAENLAQVSGIRLINHPYNKGYGASLKTAMKAAQYDWVFFFDGDGQPRVEDIPQFFKYTGEYDMIVGHRINSTSPILRQPGKKLLLFLANYMADKHIPDLNSGFRLIRKSDMQRVRHLLPDSFSLTTTITLAFLKAGLNIKYLPITPNKRMTGNSTVKPRHAVRMFFLILRTITLFSPLRVFMPVVVFLWAVLGLSLVYDIYNVHITNTTVVLFMSSLIIFFFAMIADQISAIRREIKP</sequence>
<evidence type="ECO:0000259" key="2">
    <source>
        <dbReference type="Pfam" id="PF00535"/>
    </source>
</evidence>
<dbReference type="Gene3D" id="3.90.550.10">
    <property type="entry name" value="Spore Coat Polysaccharide Biosynthesis Protein SpsA, Chain A"/>
    <property type="match status" value="1"/>
</dbReference>
<protein>
    <recommendedName>
        <fullName evidence="2">Glycosyltransferase 2-like domain-containing protein</fullName>
    </recommendedName>
</protein>
<dbReference type="SUPFAM" id="SSF53448">
    <property type="entry name" value="Nucleotide-diphospho-sugar transferases"/>
    <property type="match status" value="1"/>
</dbReference>